<dbReference type="RefSeq" id="WP_012062977.1">
    <property type="nucleotide sequence ID" value="NC_009633.1"/>
</dbReference>
<dbReference type="GO" id="GO:0005829">
    <property type="term" value="C:cytosol"/>
    <property type="evidence" value="ECO:0007669"/>
    <property type="project" value="TreeGrafter"/>
</dbReference>
<feature type="modified residue" description="4-aspartylphosphate" evidence="8">
    <location>
        <position position="54"/>
    </location>
</feature>
<proteinExistence type="predicted"/>
<dbReference type="FunFam" id="3.40.50.2300:FF:000001">
    <property type="entry name" value="DNA-binding response regulator PhoB"/>
    <property type="match status" value="1"/>
</dbReference>
<dbReference type="FunFam" id="1.10.10.10:FF:000018">
    <property type="entry name" value="DNA-binding response regulator ResD"/>
    <property type="match status" value="1"/>
</dbReference>
<sequence>MAGETILVVDDDEDIREIITLYLEKEGYQVILAMDGHQALECAFSFNPDLVILDMMIPGLDGIEVCQALRKNLSTPIIFLSCKSTPSDKSIGLIAGGDDYMSKPFDTMELLARIKAHLRRNRILENSNYSNAQNKRLCYGDLTINLDNHSVVVYGQEIILSPKEFQLLTLLAKNPNRVFSNEQLFETLWATESFGDHRTVMVHISNIRKKIERDAKKPALIQTVKGVGYKFCAT</sequence>
<keyword evidence="4" id="KW-0805">Transcription regulation</keyword>
<dbReference type="PANTHER" id="PTHR48111">
    <property type="entry name" value="REGULATOR OF RPOS"/>
    <property type="match status" value="1"/>
</dbReference>
<keyword evidence="3" id="KW-0902">Two-component regulatory system</keyword>
<keyword evidence="13" id="KW-1185">Reference proteome</keyword>
<evidence type="ECO:0000256" key="7">
    <source>
        <dbReference type="ARBA" id="ARBA00024867"/>
    </source>
</evidence>
<evidence type="ECO:0000256" key="2">
    <source>
        <dbReference type="ARBA" id="ARBA00022553"/>
    </source>
</evidence>
<dbReference type="SMART" id="SM00862">
    <property type="entry name" value="Trans_reg_C"/>
    <property type="match status" value="1"/>
</dbReference>
<evidence type="ECO:0000256" key="6">
    <source>
        <dbReference type="ARBA" id="ARBA00023163"/>
    </source>
</evidence>
<dbReference type="InterPro" id="IPR039420">
    <property type="entry name" value="WalR-like"/>
</dbReference>
<organism evidence="12 13">
    <name type="scientific">Alkaliphilus metalliredigens (strain QYMF)</name>
    <dbReference type="NCBI Taxonomy" id="293826"/>
    <lineage>
        <taxon>Bacteria</taxon>
        <taxon>Bacillati</taxon>
        <taxon>Bacillota</taxon>
        <taxon>Clostridia</taxon>
        <taxon>Peptostreptococcales</taxon>
        <taxon>Natronincolaceae</taxon>
        <taxon>Alkaliphilus</taxon>
    </lineage>
</organism>
<keyword evidence="2 8" id="KW-0597">Phosphoprotein</keyword>
<gene>
    <name evidence="12" type="ordered locus">Amet_1770</name>
</gene>
<reference evidence="13" key="1">
    <citation type="journal article" date="2016" name="Genome Announc.">
        <title>Complete genome sequence of Alkaliphilus metalliredigens strain QYMF, an alkaliphilic and metal-reducing bacterium isolated from borax-contaminated leachate ponds.</title>
        <authorList>
            <person name="Hwang C."/>
            <person name="Copeland A."/>
            <person name="Lucas S."/>
            <person name="Lapidus A."/>
            <person name="Barry K."/>
            <person name="Detter J.C."/>
            <person name="Glavina Del Rio T."/>
            <person name="Hammon N."/>
            <person name="Israni S."/>
            <person name="Dalin E."/>
            <person name="Tice H."/>
            <person name="Pitluck S."/>
            <person name="Chertkov O."/>
            <person name="Brettin T."/>
            <person name="Bruce D."/>
            <person name="Han C."/>
            <person name="Schmutz J."/>
            <person name="Larimer F."/>
            <person name="Land M.L."/>
            <person name="Hauser L."/>
            <person name="Kyrpides N."/>
            <person name="Mikhailova N."/>
            <person name="Ye Q."/>
            <person name="Zhou J."/>
            <person name="Richardson P."/>
            <person name="Fields M.W."/>
        </authorList>
    </citation>
    <scope>NUCLEOTIDE SEQUENCE [LARGE SCALE GENOMIC DNA]</scope>
    <source>
        <strain evidence="13">QYMF</strain>
    </source>
</reference>
<dbReference type="Gene3D" id="6.10.250.690">
    <property type="match status" value="1"/>
</dbReference>
<dbReference type="InterPro" id="IPR036388">
    <property type="entry name" value="WH-like_DNA-bd_sf"/>
</dbReference>
<comment type="function">
    <text evidence="7">May play the central regulatory role in sporulation. It may be an element of the effector pathway responsible for the activation of sporulation genes in response to nutritional stress. Spo0A may act in concert with spo0H (a sigma factor) to control the expression of some genes that are critical to the sporulation process.</text>
</comment>
<dbReference type="GO" id="GO:0006355">
    <property type="term" value="P:regulation of DNA-templated transcription"/>
    <property type="evidence" value="ECO:0007669"/>
    <property type="project" value="InterPro"/>
</dbReference>
<evidence type="ECO:0000256" key="8">
    <source>
        <dbReference type="PROSITE-ProRule" id="PRU00169"/>
    </source>
</evidence>
<dbReference type="Proteomes" id="UP000001572">
    <property type="component" value="Chromosome"/>
</dbReference>
<dbReference type="KEGG" id="amt:Amet_1770"/>
<dbReference type="OrthoDB" id="9790442at2"/>
<keyword evidence="6" id="KW-0804">Transcription</keyword>
<dbReference type="InterPro" id="IPR001789">
    <property type="entry name" value="Sig_transdc_resp-reg_receiver"/>
</dbReference>
<accession>A6TP24</accession>
<feature type="DNA-binding region" description="OmpR/PhoB-type" evidence="9">
    <location>
        <begin position="134"/>
        <end position="233"/>
    </location>
</feature>
<dbReference type="SMART" id="SM00448">
    <property type="entry name" value="REC"/>
    <property type="match status" value="1"/>
</dbReference>
<dbReference type="CDD" id="cd00383">
    <property type="entry name" value="trans_reg_C"/>
    <property type="match status" value="1"/>
</dbReference>
<evidence type="ECO:0000313" key="12">
    <source>
        <dbReference type="EMBL" id="ABR47942.1"/>
    </source>
</evidence>
<evidence type="ECO:0000313" key="13">
    <source>
        <dbReference type="Proteomes" id="UP000001572"/>
    </source>
</evidence>
<protein>
    <recommendedName>
        <fullName evidence="1">Stage 0 sporulation protein A homolog</fullName>
    </recommendedName>
</protein>
<feature type="domain" description="Response regulatory" evidence="10">
    <location>
        <begin position="5"/>
        <end position="118"/>
    </location>
</feature>
<dbReference type="GO" id="GO:0000156">
    <property type="term" value="F:phosphorelay response regulator activity"/>
    <property type="evidence" value="ECO:0007669"/>
    <property type="project" value="TreeGrafter"/>
</dbReference>
<dbReference type="eggNOG" id="COG0745">
    <property type="taxonomic scope" value="Bacteria"/>
</dbReference>
<dbReference type="STRING" id="293826.Amet_1770"/>
<keyword evidence="5 9" id="KW-0238">DNA-binding</keyword>
<dbReference type="Pfam" id="PF00072">
    <property type="entry name" value="Response_reg"/>
    <property type="match status" value="1"/>
</dbReference>
<dbReference type="InterPro" id="IPR011006">
    <property type="entry name" value="CheY-like_superfamily"/>
</dbReference>
<evidence type="ECO:0000256" key="3">
    <source>
        <dbReference type="ARBA" id="ARBA00023012"/>
    </source>
</evidence>
<dbReference type="SUPFAM" id="SSF46894">
    <property type="entry name" value="C-terminal effector domain of the bipartite response regulators"/>
    <property type="match status" value="1"/>
</dbReference>
<dbReference type="GO" id="GO:0000976">
    <property type="term" value="F:transcription cis-regulatory region binding"/>
    <property type="evidence" value="ECO:0007669"/>
    <property type="project" value="TreeGrafter"/>
</dbReference>
<dbReference type="GO" id="GO:0032993">
    <property type="term" value="C:protein-DNA complex"/>
    <property type="evidence" value="ECO:0007669"/>
    <property type="project" value="TreeGrafter"/>
</dbReference>
<dbReference type="HOGENOM" id="CLU_000445_30_4_9"/>
<dbReference type="CDD" id="cd17574">
    <property type="entry name" value="REC_OmpR"/>
    <property type="match status" value="1"/>
</dbReference>
<evidence type="ECO:0000256" key="4">
    <source>
        <dbReference type="ARBA" id="ARBA00023015"/>
    </source>
</evidence>
<dbReference type="SUPFAM" id="SSF52172">
    <property type="entry name" value="CheY-like"/>
    <property type="match status" value="1"/>
</dbReference>
<dbReference type="Gene3D" id="1.10.10.10">
    <property type="entry name" value="Winged helix-like DNA-binding domain superfamily/Winged helix DNA-binding domain"/>
    <property type="match status" value="1"/>
</dbReference>
<dbReference type="PROSITE" id="PS51755">
    <property type="entry name" value="OMPR_PHOB"/>
    <property type="match status" value="1"/>
</dbReference>
<evidence type="ECO:0000259" key="10">
    <source>
        <dbReference type="PROSITE" id="PS50110"/>
    </source>
</evidence>
<feature type="domain" description="OmpR/PhoB-type" evidence="11">
    <location>
        <begin position="134"/>
        <end position="233"/>
    </location>
</feature>
<dbReference type="AlphaFoldDB" id="A6TP24"/>
<dbReference type="Pfam" id="PF00486">
    <property type="entry name" value="Trans_reg_C"/>
    <property type="match status" value="1"/>
</dbReference>
<name>A6TP24_ALKMQ</name>
<evidence type="ECO:0000259" key="11">
    <source>
        <dbReference type="PROSITE" id="PS51755"/>
    </source>
</evidence>
<dbReference type="PANTHER" id="PTHR48111:SF2">
    <property type="entry name" value="RESPONSE REGULATOR SAER"/>
    <property type="match status" value="1"/>
</dbReference>
<dbReference type="InterPro" id="IPR001867">
    <property type="entry name" value="OmpR/PhoB-type_DNA-bd"/>
</dbReference>
<dbReference type="EMBL" id="CP000724">
    <property type="protein sequence ID" value="ABR47942.1"/>
    <property type="molecule type" value="Genomic_DNA"/>
</dbReference>
<evidence type="ECO:0000256" key="9">
    <source>
        <dbReference type="PROSITE-ProRule" id="PRU01091"/>
    </source>
</evidence>
<evidence type="ECO:0000256" key="5">
    <source>
        <dbReference type="ARBA" id="ARBA00023125"/>
    </source>
</evidence>
<evidence type="ECO:0000256" key="1">
    <source>
        <dbReference type="ARBA" id="ARBA00018672"/>
    </source>
</evidence>
<dbReference type="Gene3D" id="3.40.50.2300">
    <property type="match status" value="1"/>
</dbReference>
<dbReference type="PROSITE" id="PS50110">
    <property type="entry name" value="RESPONSE_REGULATORY"/>
    <property type="match status" value="1"/>
</dbReference>
<dbReference type="InterPro" id="IPR016032">
    <property type="entry name" value="Sig_transdc_resp-reg_C-effctor"/>
</dbReference>